<dbReference type="AlphaFoldDB" id="A0A1S1P0P8"/>
<dbReference type="InterPro" id="IPR038666">
    <property type="entry name" value="SSP1_head-tail_sf"/>
</dbReference>
<evidence type="ECO:0000313" key="2">
    <source>
        <dbReference type="Proteomes" id="UP000322553"/>
    </source>
</evidence>
<dbReference type="Pfam" id="PF05521">
    <property type="entry name" value="Phage_HCP"/>
    <property type="match status" value="1"/>
</dbReference>
<accession>A0A1S1P0P8</accession>
<dbReference type="RefSeq" id="WP_070977144.1">
    <property type="nucleotide sequence ID" value="NZ_CP043420.1"/>
</dbReference>
<reference evidence="1 2" key="1">
    <citation type="submission" date="2019-08" db="EMBL/GenBank/DDBJ databases">
        <title>Complete genome sequence of Kushneria sp. YCWA18, a halophilic phosphate-solubilizing bacterium isolated from Daqiao saltern in China.</title>
        <authorList>
            <person name="Du G.-X."/>
            <person name="Qu L.-Y."/>
        </authorList>
    </citation>
    <scope>NUCLEOTIDE SEQUENCE [LARGE SCALE GENOMIC DNA]</scope>
    <source>
        <strain evidence="1 2">YCWA18</strain>
    </source>
</reference>
<keyword evidence="2" id="KW-1185">Reference proteome</keyword>
<dbReference type="InterPro" id="IPR008767">
    <property type="entry name" value="Phage_SPP1_head-tail_adaptor"/>
</dbReference>
<dbReference type="EMBL" id="CP043420">
    <property type="protein sequence ID" value="QEL10879.1"/>
    <property type="molecule type" value="Genomic_DNA"/>
</dbReference>
<dbReference type="KEGG" id="kuy:FY550_06885"/>
<gene>
    <name evidence="1" type="ORF">FY550_06885</name>
</gene>
<protein>
    <submittedName>
        <fullName evidence="1">Phage head closure protein</fullName>
    </submittedName>
</protein>
<dbReference type="OrthoDB" id="8640229at2"/>
<dbReference type="Gene3D" id="2.40.10.270">
    <property type="entry name" value="Bacteriophage SPP1 head-tail adaptor protein"/>
    <property type="match status" value="1"/>
</dbReference>
<sequence length="110" mass="12328">MRAGKLRHRITIQRPARTQDQNTGEMREGWKDVATVWASVEPLSVREFIAAKSGQAEISARITIRYRAGIDATMRILYRDTVYNIEGVLPDPQSGRHYLTMPVSGGVNDG</sequence>
<proteinExistence type="predicted"/>
<evidence type="ECO:0000313" key="1">
    <source>
        <dbReference type="EMBL" id="QEL10879.1"/>
    </source>
</evidence>
<dbReference type="Proteomes" id="UP000322553">
    <property type="component" value="Chromosome"/>
</dbReference>
<dbReference type="NCBIfam" id="TIGR01563">
    <property type="entry name" value="gp16_SPP1"/>
    <property type="match status" value="1"/>
</dbReference>
<organism evidence="1 2">
    <name type="scientific">Kushneria phosphatilytica</name>
    <dbReference type="NCBI Taxonomy" id="657387"/>
    <lineage>
        <taxon>Bacteria</taxon>
        <taxon>Pseudomonadati</taxon>
        <taxon>Pseudomonadota</taxon>
        <taxon>Gammaproteobacteria</taxon>
        <taxon>Oceanospirillales</taxon>
        <taxon>Halomonadaceae</taxon>
        <taxon>Kushneria</taxon>
    </lineage>
</organism>
<dbReference type="STRING" id="657387.BH688_03120"/>
<name>A0A1S1P0P8_9GAMM</name>